<gene>
    <name evidence="3" type="ORF">Fot_23049</name>
</gene>
<dbReference type="EMBL" id="JBFOLJ010000006">
    <property type="protein sequence ID" value="KAL2530448.1"/>
    <property type="molecule type" value="Genomic_DNA"/>
</dbReference>
<reference evidence="4" key="1">
    <citation type="submission" date="2024-07" db="EMBL/GenBank/DDBJ databases">
        <title>Two chromosome-level genome assemblies of Korean endemic species Abeliophyllum distichum and Forsythia ovata (Oleaceae).</title>
        <authorList>
            <person name="Jang H."/>
        </authorList>
    </citation>
    <scope>NUCLEOTIDE SEQUENCE [LARGE SCALE GENOMIC DNA]</scope>
</reference>
<dbReference type="InterPro" id="IPR001611">
    <property type="entry name" value="Leu-rich_rpt"/>
</dbReference>
<sequence>MSNRDACSLVCKRWLGLERPSRDAIRIGGSGITDALVRLLARRFMNAQNVYINEIPISLPARFVRGRRINRPPLSGQSVSEQNGMGTSSLSDSGLADVGDGFKRLEKLSLIWCSNVTDVGLSSIAEKSKVLKSLDIQACHVGDKGLVAVGKYCTQLEDLNLWSCKGLTDTGLILLAIGCGRTLKSLGLAACAKITDASLAACRNLTDEALQAVGKFCQFLELLALYSFQNFTDKSLCAIGKGCKKLKNLTFINCDFLSDIGLDSIAVGCTELMHLEVNGCQNIGTSRLQFIVKSCIRLFELALHCQKVENDALCEIGLGCKDLQSLHLADCSGIGDESICSIARGCKNLKKLHIS</sequence>
<comment type="caution">
    <text evidence="3">The sequence shown here is derived from an EMBL/GenBank/DDBJ whole genome shotgun (WGS) entry which is preliminary data.</text>
</comment>
<evidence type="ECO:0000313" key="3">
    <source>
        <dbReference type="EMBL" id="KAL2530448.1"/>
    </source>
</evidence>
<dbReference type="SUPFAM" id="SSF52047">
    <property type="entry name" value="RNI-like"/>
    <property type="match status" value="1"/>
</dbReference>
<feature type="compositionally biased region" description="Polar residues" evidence="1">
    <location>
        <begin position="75"/>
        <end position="91"/>
    </location>
</feature>
<evidence type="ECO:0000259" key="2">
    <source>
        <dbReference type="Pfam" id="PF25372"/>
    </source>
</evidence>
<feature type="domain" description="F-box/LRR-repeat protein 15-like leucin rich repeat" evidence="2">
    <location>
        <begin position="103"/>
        <end position="196"/>
    </location>
</feature>
<dbReference type="Pfam" id="PF13516">
    <property type="entry name" value="LRR_6"/>
    <property type="match status" value="1"/>
</dbReference>
<dbReference type="InterPro" id="IPR032675">
    <property type="entry name" value="LRR_dom_sf"/>
</dbReference>
<dbReference type="Gene3D" id="3.80.10.10">
    <property type="entry name" value="Ribonuclease Inhibitor"/>
    <property type="match status" value="2"/>
</dbReference>
<evidence type="ECO:0000256" key="1">
    <source>
        <dbReference type="SAM" id="MobiDB-lite"/>
    </source>
</evidence>
<evidence type="ECO:0000313" key="4">
    <source>
        <dbReference type="Proteomes" id="UP001604277"/>
    </source>
</evidence>
<dbReference type="InterPro" id="IPR006553">
    <property type="entry name" value="Leu-rich_rpt_Cys-con_subtyp"/>
</dbReference>
<protein>
    <submittedName>
        <fullName evidence="3">F-box/LRR-repeat protein 4</fullName>
    </submittedName>
</protein>
<dbReference type="Pfam" id="PF25372">
    <property type="entry name" value="DUF7885"/>
    <property type="match status" value="1"/>
</dbReference>
<proteinExistence type="predicted"/>
<keyword evidence="4" id="KW-1185">Reference proteome</keyword>
<dbReference type="SMART" id="SM00367">
    <property type="entry name" value="LRR_CC"/>
    <property type="match status" value="9"/>
</dbReference>
<dbReference type="AlphaFoldDB" id="A0ABD1V1F4"/>
<dbReference type="Proteomes" id="UP001604277">
    <property type="component" value="Unassembled WGS sequence"/>
</dbReference>
<name>A0ABD1V1F4_9LAMI</name>
<feature type="region of interest" description="Disordered" evidence="1">
    <location>
        <begin position="72"/>
        <end position="91"/>
    </location>
</feature>
<organism evidence="3 4">
    <name type="scientific">Forsythia ovata</name>
    <dbReference type="NCBI Taxonomy" id="205694"/>
    <lineage>
        <taxon>Eukaryota</taxon>
        <taxon>Viridiplantae</taxon>
        <taxon>Streptophyta</taxon>
        <taxon>Embryophyta</taxon>
        <taxon>Tracheophyta</taxon>
        <taxon>Spermatophyta</taxon>
        <taxon>Magnoliopsida</taxon>
        <taxon>eudicotyledons</taxon>
        <taxon>Gunneridae</taxon>
        <taxon>Pentapetalae</taxon>
        <taxon>asterids</taxon>
        <taxon>lamiids</taxon>
        <taxon>Lamiales</taxon>
        <taxon>Oleaceae</taxon>
        <taxon>Forsythieae</taxon>
        <taxon>Forsythia</taxon>
    </lineage>
</organism>
<dbReference type="PANTHER" id="PTHR13318:SF41">
    <property type="entry name" value="F-BOX_LRR-REPEAT PROTEIN 4"/>
    <property type="match status" value="1"/>
</dbReference>
<dbReference type="PANTHER" id="PTHR13318">
    <property type="entry name" value="PARTNER OF PAIRED, ISOFORM B-RELATED"/>
    <property type="match status" value="1"/>
</dbReference>
<accession>A0ABD1V1F4</accession>
<dbReference type="InterPro" id="IPR057207">
    <property type="entry name" value="FBXL15_LRR"/>
</dbReference>